<dbReference type="Proteomes" id="UP000799770">
    <property type="component" value="Unassembled WGS sequence"/>
</dbReference>
<evidence type="ECO:0008006" key="4">
    <source>
        <dbReference type="Google" id="ProtNLM"/>
    </source>
</evidence>
<evidence type="ECO:0000313" key="3">
    <source>
        <dbReference type="Proteomes" id="UP000799770"/>
    </source>
</evidence>
<evidence type="ECO:0000256" key="1">
    <source>
        <dbReference type="SAM" id="MobiDB-lite"/>
    </source>
</evidence>
<feature type="compositionally biased region" description="Basic and acidic residues" evidence="1">
    <location>
        <begin position="74"/>
        <end position="83"/>
    </location>
</feature>
<reference evidence="2" key="1">
    <citation type="journal article" date="2020" name="Stud. Mycol.">
        <title>101 Dothideomycetes genomes: a test case for predicting lifestyles and emergence of pathogens.</title>
        <authorList>
            <person name="Haridas S."/>
            <person name="Albert R."/>
            <person name="Binder M."/>
            <person name="Bloem J."/>
            <person name="Labutti K."/>
            <person name="Salamov A."/>
            <person name="Andreopoulos B."/>
            <person name="Baker S."/>
            <person name="Barry K."/>
            <person name="Bills G."/>
            <person name="Bluhm B."/>
            <person name="Cannon C."/>
            <person name="Castanera R."/>
            <person name="Culley D."/>
            <person name="Daum C."/>
            <person name="Ezra D."/>
            <person name="Gonzalez J."/>
            <person name="Henrissat B."/>
            <person name="Kuo A."/>
            <person name="Liang C."/>
            <person name="Lipzen A."/>
            <person name="Lutzoni F."/>
            <person name="Magnuson J."/>
            <person name="Mondo S."/>
            <person name="Nolan M."/>
            <person name="Ohm R."/>
            <person name="Pangilinan J."/>
            <person name="Park H.-J."/>
            <person name="Ramirez L."/>
            <person name="Alfaro M."/>
            <person name="Sun H."/>
            <person name="Tritt A."/>
            <person name="Yoshinaga Y."/>
            <person name="Zwiers L.-H."/>
            <person name="Turgeon B."/>
            <person name="Goodwin S."/>
            <person name="Spatafora J."/>
            <person name="Crous P."/>
            <person name="Grigoriev I."/>
        </authorList>
    </citation>
    <scope>NUCLEOTIDE SEQUENCE</scope>
    <source>
        <strain evidence="2">CBS 627.86</strain>
    </source>
</reference>
<feature type="compositionally biased region" description="Basic and acidic residues" evidence="1">
    <location>
        <begin position="249"/>
        <end position="259"/>
    </location>
</feature>
<feature type="compositionally biased region" description="Basic residues" evidence="1">
    <location>
        <begin position="146"/>
        <end position="155"/>
    </location>
</feature>
<feature type="compositionally biased region" description="Basic and acidic residues" evidence="1">
    <location>
        <begin position="156"/>
        <end position="169"/>
    </location>
</feature>
<protein>
    <recommendedName>
        <fullName evidence="4">C3H1-type domain-containing protein</fullName>
    </recommendedName>
</protein>
<keyword evidence="3" id="KW-1185">Reference proteome</keyword>
<proteinExistence type="predicted"/>
<feature type="compositionally biased region" description="Basic and acidic residues" evidence="1">
    <location>
        <begin position="42"/>
        <end position="59"/>
    </location>
</feature>
<feature type="compositionally biased region" description="Polar residues" evidence="1">
    <location>
        <begin position="221"/>
        <end position="230"/>
    </location>
</feature>
<accession>A0A6A5ZGI4</accession>
<feature type="compositionally biased region" description="Polar residues" evidence="1">
    <location>
        <begin position="260"/>
        <end position="270"/>
    </location>
</feature>
<feature type="region of interest" description="Disordered" evidence="1">
    <location>
        <begin position="32"/>
        <end position="358"/>
    </location>
</feature>
<dbReference type="AlphaFoldDB" id="A0A6A5ZGI4"/>
<sequence>MPAIIQQVVRDSNLEGIVTDLDQALKLHEQIKAANAGKSRKRETSADDLSDKSRMKEGEDIPVAHAATTNPTSKADDSARRTETPLGEGDAGAPATTPNPSSTNAEFSATKVENENKDPNAAAAAGTPGKQDNHKGGVPAGPPKVKEKRKRKKGKKEKEKVGQEAKQGKSDNAPSTEKVLDREAIKAKLRQNLRSETAHTTEMKLASSAPSYNASADGPGSESTPTQMGNKDTKVPCASENIGSAPKVETAEVKKDESSTNKSRPTTSAQRPMDEGATNIKQMPPAATSVAPKPSAAETSNSKVDPDSGNKPGSKKSTEASAQSPHQGDSEKVTSKRKKAQKAPSGPLPNDKLKHSTPANLSYGAALKREPPVTHKAENTPQFATQPALAQPATKQQVAACNHVLDTACDCDEPWSKYDTKAERPQDPTVYPDRYTKDRNRDLCLCYDLIYHGRCPRGIQCSARHWKPKPYEKRWMKPEFVALIESRSGWDRYAPDEDPFYQGVHDLCAMGIGVWVRARSLLFFLSNTNPCSSTSMLLTSDLALVAEAVAMAVVDAERIMPRISWIIAIIHMMRLPNYKAWQEMIITPAGVI</sequence>
<evidence type="ECO:0000313" key="2">
    <source>
        <dbReference type="EMBL" id="KAF2117488.1"/>
    </source>
</evidence>
<name>A0A6A5ZGI4_9PLEO</name>
<organism evidence="2 3">
    <name type="scientific">Lophiotrema nucula</name>
    <dbReference type="NCBI Taxonomy" id="690887"/>
    <lineage>
        <taxon>Eukaryota</taxon>
        <taxon>Fungi</taxon>
        <taxon>Dikarya</taxon>
        <taxon>Ascomycota</taxon>
        <taxon>Pezizomycotina</taxon>
        <taxon>Dothideomycetes</taxon>
        <taxon>Pleosporomycetidae</taxon>
        <taxon>Pleosporales</taxon>
        <taxon>Lophiotremataceae</taxon>
        <taxon>Lophiotrema</taxon>
    </lineage>
</organism>
<dbReference type="EMBL" id="ML977318">
    <property type="protein sequence ID" value="KAF2117488.1"/>
    <property type="molecule type" value="Genomic_DNA"/>
</dbReference>
<feature type="compositionally biased region" description="Polar residues" evidence="1">
    <location>
        <begin position="96"/>
        <end position="107"/>
    </location>
</feature>
<gene>
    <name evidence="2" type="ORF">BDV96DRAFT_643863</name>
</gene>